<evidence type="ECO:0000256" key="2">
    <source>
        <dbReference type="ARBA" id="ARBA00006897"/>
    </source>
</evidence>
<evidence type="ECO:0000256" key="9">
    <source>
        <dbReference type="ARBA" id="ARBA00047280"/>
    </source>
</evidence>
<feature type="transmembrane region" description="Helical" evidence="11">
    <location>
        <begin position="70"/>
        <end position="97"/>
    </location>
</feature>
<comment type="catalytic activity">
    <reaction evidence="9">
        <text>Hydrolyzes the peptide bond -P2-(S-farnesyl or geranylgeranyl)C-P1'-P2'-P3'-COOH where P1' and P2' are amino acids with aliphatic sidechains and P3' is any C-terminal residue.</text>
        <dbReference type="EC" id="3.4.26.1"/>
    </reaction>
</comment>
<keyword evidence="6" id="KW-0256">Endoplasmic reticulum</keyword>
<dbReference type="PANTHER" id="PTHR13046:SF0">
    <property type="entry name" value="CAAX PRENYL PROTEASE 2"/>
    <property type="match status" value="1"/>
</dbReference>
<dbReference type="GO" id="GO:0071586">
    <property type="term" value="P:CAAX-box protein processing"/>
    <property type="evidence" value="ECO:0007669"/>
    <property type="project" value="InterPro"/>
</dbReference>
<evidence type="ECO:0000256" key="3">
    <source>
        <dbReference type="ARBA" id="ARBA00022670"/>
    </source>
</evidence>
<organism evidence="13">
    <name type="scientific">Phaeodactylum tricornutum</name>
    <name type="common">Diatom</name>
    <dbReference type="NCBI Taxonomy" id="2850"/>
    <lineage>
        <taxon>Eukaryota</taxon>
        <taxon>Sar</taxon>
        <taxon>Stramenopiles</taxon>
        <taxon>Ochrophyta</taxon>
        <taxon>Bacillariophyta</taxon>
        <taxon>Bacillariophyceae</taxon>
        <taxon>Bacillariophycidae</taxon>
        <taxon>Naviculales</taxon>
        <taxon>Phaeodactylaceae</taxon>
        <taxon>Phaeodactylum</taxon>
    </lineage>
</organism>
<feature type="non-terminal residue" evidence="13">
    <location>
        <position position="1"/>
    </location>
</feature>
<dbReference type="AlphaFoldDB" id="A0A8J9SDX0"/>
<protein>
    <recommendedName>
        <fullName evidence="10">intramembrane prenyl-peptidase Rce1</fullName>
        <ecNumber evidence="10">3.4.26.1</ecNumber>
    </recommendedName>
</protein>
<feature type="transmembrane region" description="Helical" evidence="11">
    <location>
        <begin position="31"/>
        <end position="50"/>
    </location>
</feature>
<evidence type="ECO:0000256" key="11">
    <source>
        <dbReference type="SAM" id="Phobius"/>
    </source>
</evidence>
<evidence type="ECO:0000256" key="1">
    <source>
        <dbReference type="ARBA" id="ARBA00004477"/>
    </source>
</evidence>
<name>A0A8J9SDX0_PHATR</name>
<dbReference type="EMBL" id="OU594942">
    <property type="protein sequence ID" value="CAG9277300.1"/>
    <property type="molecule type" value="Genomic_DNA"/>
</dbReference>
<keyword evidence="4 11" id="KW-0812">Transmembrane</keyword>
<dbReference type="Pfam" id="PF02517">
    <property type="entry name" value="Rce1-like"/>
    <property type="match status" value="1"/>
</dbReference>
<evidence type="ECO:0000259" key="12">
    <source>
        <dbReference type="Pfam" id="PF02517"/>
    </source>
</evidence>
<evidence type="ECO:0000256" key="7">
    <source>
        <dbReference type="ARBA" id="ARBA00022989"/>
    </source>
</evidence>
<dbReference type="Proteomes" id="UP000836788">
    <property type="component" value="Chromosome 1"/>
</dbReference>
<evidence type="ECO:0000256" key="5">
    <source>
        <dbReference type="ARBA" id="ARBA00022801"/>
    </source>
</evidence>
<dbReference type="GO" id="GO:0004222">
    <property type="term" value="F:metalloendopeptidase activity"/>
    <property type="evidence" value="ECO:0007669"/>
    <property type="project" value="InterPro"/>
</dbReference>
<evidence type="ECO:0000256" key="6">
    <source>
        <dbReference type="ARBA" id="ARBA00022824"/>
    </source>
</evidence>
<dbReference type="InterPro" id="IPR003675">
    <property type="entry name" value="Rce1/LyrA-like_dom"/>
</dbReference>
<feature type="domain" description="CAAX prenyl protease 2/Lysostaphin resistance protein A-like" evidence="12">
    <location>
        <begin position="2"/>
        <end position="103"/>
    </location>
</feature>
<evidence type="ECO:0000313" key="13">
    <source>
        <dbReference type="EMBL" id="CAG9277300.1"/>
    </source>
</evidence>
<keyword evidence="7 11" id="KW-1133">Transmembrane helix</keyword>
<proteinExistence type="inferred from homology"/>
<gene>
    <name evidence="13" type="ORF">PTTT1_LOCUS3380</name>
</gene>
<keyword evidence="5" id="KW-0378">Hydrolase</keyword>
<feature type="non-terminal residue" evidence="13">
    <location>
        <position position="138"/>
    </location>
</feature>
<sequence>LRNLVVAPLVEEIAFRACMVSALRSTTLPQGWIPVLAPLFFGLAHAHHALQMYRAGESCRPIIVQTMFQFAYTSMFGAYASFVFLWTSSIAAVFVAHSFCNAMGLPHFDFLLPSSGLYGYRILLMLVHIVGLSGFVFG</sequence>
<evidence type="ECO:0000256" key="8">
    <source>
        <dbReference type="ARBA" id="ARBA00023136"/>
    </source>
</evidence>
<feature type="transmembrane region" description="Helical" evidence="11">
    <location>
        <begin position="117"/>
        <end position="137"/>
    </location>
</feature>
<dbReference type="EC" id="3.4.26.1" evidence="10"/>
<dbReference type="GO" id="GO:0005789">
    <property type="term" value="C:endoplasmic reticulum membrane"/>
    <property type="evidence" value="ECO:0007669"/>
    <property type="project" value="UniProtKB-SubCell"/>
</dbReference>
<keyword evidence="8 11" id="KW-0472">Membrane</keyword>
<evidence type="ECO:0000256" key="4">
    <source>
        <dbReference type="ARBA" id="ARBA00022692"/>
    </source>
</evidence>
<keyword evidence="3" id="KW-0645">Protease</keyword>
<evidence type="ECO:0000256" key="10">
    <source>
        <dbReference type="ARBA" id="ARBA00049729"/>
    </source>
</evidence>
<accession>A0A8J9SDX0</accession>
<reference evidence="13" key="1">
    <citation type="submission" date="2022-02" db="EMBL/GenBank/DDBJ databases">
        <authorList>
            <person name="Giguere J D."/>
        </authorList>
    </citation>
    <scope>NUCLEOTIDE SEQUENCE</scope>
    <source>
        <strain evidence="13">CCAP 1055/1</strain>
    </source>
</reference>
<dbReference type="PANTHER" id="PTHR13046">
    <property type="entry name" value="PROTEASE U48 CAAX PRENYL PROTEASE RCE1"/>
    <property type="match status" value="1"/>
</dbReference>
<comment type="subcellular location">
    <subcellularLocation>
        <location evidence="1">Endoplasmic reticulum membrane</location>
        <topology evidence="1">Multi-pass membrane protein</topology>
    </subcellularLocation>
</comment>
<comment type="similarity">
    <text evidence="2">Belongs to the peptidase U48 family.</text>
</comment>
<dbReference type="InterPro" id="IPR039731">
    <property type="entry name" value="Rce1"/>
</dbReference>